<evidence type="ECO:0000313" key="2">
    <source>
        <dbReference type="Proteomes" id="UP000250157"/>
    </source>
</evidence>
<dbReference type="KEGG" id="vg:65108193"/>
<sequence length="74" mass="8855">MKIEFLYGIHRYRECVSFLTKIQIGTRVLTKYSPVRLTNKQVRRLKKEAKAWVVIPFHELGKHHDENCKICKRA</sequence>
<dbReference type="RefSeq" id="YP_010090701.1">
    <property type="nucleotide sequence ID" value="NC_055721.1"/>
</dbReference>
<organism evidence="1 2">
    <name type="scientific">Escherichia phage EcS1</name>
    <dbReference type="NCBI Taxonomy" id="2083276"/>
    <lineage>
        <taxon>Viruses</taxon>
        <taxon>Duplodnaviria</taxon>
        <taxon>Heunggongvirae</taxon>
        <taxon>Uroviricota</taxon>
        <taxon>Caudoviricetes</taxon>
        <taxon>Pantevenvirales</taxon>
        <taxon>Straboviridae</taxon>
        <taxon>Tevenvirinae</taxon>
        <taxon>Kagamiyamavirus</taxon>
        <taxon>Kagamiyamavirus ecs1</taxon>
    </lineage>
</organism>
<keyword evidence="2" id="KW-1185">Reference proteome</keyword>
<protein>
    <submittedName>
        <fullName evidence="1">Uncharacterized protein</fullName>
    </submittedName>
</protein>
<evidence type="ECO:0000313" key="1">
    <source>
        <dbReference type="EMBL" id="BBC78054.1"/>
    </source>
</evidence>
<accession>A0A2Z5ZC77</accession>
<proteinExistence type="predicted"/>
<dbReference type="Proteomes" id="UP000250157">
    <property type="component" value="Segment"/>
</dbReference>
<reference evidence="1 2" key="1">
    <citation type="submission" date="2018-02" db="EMBL/GenBank/DDBJ databases">
        <title>Full genome sequencing of a novel polyvalent bacteriophage as one of T4-Family member.</title>
        <authorList>
            <person name="Kawasaki T."/>
            <person name="Saad A.M."/>
            <person name="Yamada T."/>
        </authorList>
    </citation>
    <scope>NUCLEOTIDE SEQUENCE [LARGE SCALE GENOMIC DNA]</scope>
    <source>
        <strain evidence="1 2">EcS1</strain>
    </source>
</reference>
<name>A0A2Z5ZC77_9CAUD</name>
<dbReference type="EMBL" id="LC371242">
    <property type="protein sequence ID" value="BBC78054.1"/>
    <property type="molecule type" value="Genomic_DNA"/>
</dbReference>
<dbReference type="GeneID" id="65108193"/>